<feature type="transmembrane region" description="Helical" evidence="8">
    <location>
        <begin position="135"/>
        <end position="154"/>
    </location>
</feature>
<dbReference type="PANTHER" id="PTHR20855:SF52">
    <property type="entry name" value="ADIPONECTIN RECEPTOR PROTEIN"/>
    <property type="match status" value="1"/>
</dbReference>
<evidence type="ECO:0000313" key="10">
    <source>
        <dbReference type="Proteomes" id="UP001278500"/>
    </source>
</evidence>
<evidence type="ECO:0000313" key="9">
    <source>
        <dbReference type="EMBL" id="KAK3338970.1"/>
    </source>
</evidence>
<feature type="transmembrane region" description="Helical" evidence="8">
    <location>
        <begin position="265"/>
        <end position="284"/>
    </location>
</feature>
<comment type="similarity">
    <text evidence="2">Belongs to the ADIPOR family.</text>
</comment>
<dbReference type="PANTHER" id="PTHR20855">
    <property type="entry name" value="ADIPOR/PROGESTIN RECEPTOR-RELATED"/>
    <property type="match status" value="1"/>
</dbReference>
<feature type="transmembrane region" description="Helical" evidence="8">
    <location>
        <begin position="200"/>
        <end position="220"/>
    </location>
</feature>
<dbReference type="RefSeq" id="XP_062678330.1">
    <property type="nucleotide sequence ID" value="XM_062822945.1"/>
</dbReference>
<feature type="transmembrane region" description="Helical" evidence="8">
    <location>
        <begin position="304"/>
        <end position="321"/>
    </location>
</feature>
<dbReference type="GO" id="GO:0016020">
    <property type="term" value="C:membrane"/>
    <property type="evidence" value="ECO:0007669"/>
    <property type="project" value="UniProtKB-SubCell"/>
</dbReference>
<feature type="binding site" evidence="6">
    <location>
        <position position="306"/>
    </location>
    <ligand>
        <name>Zn(2+)</name>
        <dbReference type="ChEBI" id="CHEBI:29105"/>
    </ligand>
</feature>
<evidence type="ECO:0000256" key="7">
    <source>
        <dbReference type="SAM" id="MobiDB-lite"/>
    </source>
</evidence>
<keyword evidence="4 8" id="KW-1133">Transmembrane helix</keyword>
<keyword evidence="3 8" id="KW-0812">Transmembrane</keyword>
<dbReference type="Proteomes" id="UP001278500">
    <property type="component" value="Unassembled WGS sequence"/>
</dbReference>
<gene>
    <name evidence="9" type="ORF">B0H65DRAFT_285852</name>
</gene>
<evidence type="ECO:0000256" key="8">
    <source>
        <dbReference type="SAM" id="Phobius"/>
    </source>
</evidence>
<name>A0AAE0J8Q5_9PEZI</name>
<dbReference type="GO" id="GO:0006882">
    <property type="term" value="P:intracellular zinc ion homeostasis"/>
    <property type="evidence" value="ECO:0007669"/>
    <property type="project" value="TreeGrafter"/>
</dbReference>
<protein>
    <submittedName>
        <fullName evidence="9">Hemolysin-III related-domain-containing protein</fullName>
    </submittedName>
</protein>
<evidence type="ECO:0000256" key="1">
    <source>
        <dbReference type="ARBA" id="ARBA00004141"/>
    </source>
</evidence>
<reference evidence="9" key="1">
    <citation type="journal article" date="2023" name="Mol. Phylogenet. Evol.">
        <title>Genome-scale phylogeny and comparative genomics of the fungal order Sordariales.</title>
        <authorList>
            <person name="Hensen N."/>
            <person name="Bonometti L."/>
            <person name="Westerberg I."/>
            <person name="Brannstrom I.O."/>
            <person name="Guillou S."/>
            <person name="Cros-Aarteil S."/>
            <person name="Calhoun S."/>
            <person name="Haridas S."/>
            <person name="Kuo A."/>
            <person name="Mondo S."/>
            <person name="Pangilinan J."/>
            <person name="Riley R."/>
            <person name="LaButti K."/>
            <person name="Andreopoulos B."/>
            <person name="Lipzen A."/>
            <person name="Chen C."/>
            <person name="Yan M."/>
            <person name="Daum C."/>
            <person name="Ng V."/>
            <person name="Clum A."/>
            <person name="Steindorff A."/>
            <person name="Ohm R.A."/>
            <person name="Martin F."/>
            <person name="Silar P."/>
            <person name="Natvig D.O."/>
            <person name="Lalanne C."/>
            <person name="Gautier V."/>
            <person name="Ament-Velasquez S.L."/>
            <person name="Kruys A."/>
            <person name="Hutchinson M.I."/>
            <person name="Powell A.J."/>
            <person name="Barry K."/>
            <person name="Miller A.N."/>
            <person name="Grigoriev I.V."/>
            <person name="Debuchy R."/>
            <person name="Gladieux P."/>
            <person name="Hiltunen Thoren M."/>
            <person name="Johannesson H."/>
        </authorList>
    </citation>
    <scope>NUCLEOTIDE SEQUENCE</scope>
    <source>
        <strain evidence="9">CBS 560.94</strain>
    </source>
</reference>
<evidence type="ECO:0000256" key="5">
    <source>
        <dbReference type="ARBA" id="ARBA00023136"/>
    </source>
</evidence>
<evidence type="ECO:0000256" key="6">
    <source>
        <dbReference type="PIRSR" id="PIRSR604254-1"/>
    </source>
</evidence>
<feature type="transmembrane region" description="Helical" evidence="8">
    <location>
        <begin position="102"/>
        <end position="123"/>
    </location>
</feature>
<sequence>MPAGDSGSDPRQPDVSLRERRRPSTASTASASGVFSSAADSLLETAKDVEHRIEDALLMLWDELPQWRRDNHFIHSGYRRTSNSYQKSFWSIFYLHNEFVNIWTHLLGAILFTFGGFFLYNVIAPRYESASESDVLVFTCFFLGAFCCLGMSATYHTLSNHSPEVAKWGNKLDYTGIVFLIIGSYVPTMYYGFFYYPSLLTFYLSMICLLGLGCITVSWFEHFRTPAWRPYRAMMFVGLGASGVVPILHALTFNSFSQLDERMGLRWVMLQGAMYIFGAFLYAVRWPECRYPGRFDIWGSSHQIFHVFVVLAAATHLYGMAKAFDYHHAVMGGTC</sequence>
<feature type="region of interest" description="Disordered" evidence="7">
    <location>
        <begin position="1"/>
        <end position="32"/>
    </location>
</feature>
<keyword evidence="6" id="KW-0479">Metal-binding</keyword>
<keyword evidence="5 8" id="KW-0472">Membrane</keyword>
<accession>A0AAE0J8Q5</accession>
<keyword evidence="6" id="KW-0862">Zinc</keyword>
<feature type="transmembrane region" description="Helical" evidence="8">
    <location>
        <begin position="232"/>
        <end position="253"/>
    </location>
</feature>
<proteinExistence type="inferred from homology"/>
<comment type="caution">
    <text evidence="9">The sequence shown here is derived from an EMBL/GenBank/DDBJ whole genome shotgun (WGS) entry which is preliminary data.</text>
</comment>
<dbReference type="EMBL" id="JAUEPP010000007">
    <property type="protein sequence ID" value="KAK3338970.1"/>
    <property type="molecule type" value="Genomic_DNA"/>
</dbReference>
<reference evidence="9" key="2">
    <citation type="submission" date="2023-06" db="EMBL/GenBank/DDBJ databases">
        <authorList>
            <consortium name="Lawrence Berkeley National Laboratory"/>
            <person name="Haridas S."/>
            <person name="Hensen N."/>
            <person name="Bonometti L."/>
            <person name="Westerberg I."/>
            <person name="Brannstrom I.O."/>
            <person name="Guillou S."/>
            <person name="Cros-Aarteil S."/>
            <person name="Calhoun S."/>
            <person name="Kuo A."/>
            <person name="Mondo S."/>
            <person name="Pangilinan J."/>
            <person name="Riley R."/>
            <person name="Labutti K."/>
            <person name="Andreopoulos B."/>
            <person name="Lipzen A."/>
            <person name="Chen C."/>
            <person name="Yanf M."/>
            <person name="Daum C."/>
            <person name="Ng V."/>
            <person name="Clum A."/>
            <person name="Steindorff A."/>
            <person name="Ohm R."/>
            <person name="Martin F."/>
            <person name="Silar P."/>
            <person name="Natvig D."/>
            <person name="Lalanne C."/>
            <person name="Gautier V."/>
            <person name="Ament-Velasquez S.L."/>
            <person name="Kruys A."/>
            <person name="Hutchinson M.I."/>
            <person name="Powell A.J."/>
            <person name="Barry K."/>
            <person name="Miller A.N."/>
            <person name="Grigoriev I.V."/>
            <person name="Debuchy R."/>
            <person name="Gladieux P."/>
            <person name="Thoren M.H."/>
            <person name="Johannesson H."/>
        </authorList>
    </citation>
    <scope>NUCLEOTIDE SEQUENCE</scope>
    <source>
        <strain evidence="9">CBS 560.94</strain>
    </source>
</reference>
<evidence type="ECO:0000256" key="4">
    <source>
        <dbReference type="ARBA" id="ARBA00022989"/>
    </source>
</evidence>
<comment type="subcellular location">
    <subcellularLocation>
        <location evidence="1">Membrane</location>
        <topology evidence="1">Multi-pass membrane protein</topology>
    </subcellularLocation>
</comment>
<dbReference type="GO" id="GO:0046872">
    <property type="term" value="F:metal ion binding"/>
    <property type="evidence" value="ECO:0007669"/>
    <property type="project" value="UniProtKB-KW"/>
</dbReference>
<dbReference type="InterPro" id="IPR004254">
    <property type="entry name" value="AdipoR/HlyIII-related"/>
</dbReference>
<dbReference type="GO" id="GO:0038023">
    <property type="term" value="F:signaling receptor activity"/>
    <property type="evidence" value="ECO:0007669"/>
    <property type="project" value="TreeGrafter"/>
</dbReference>
<feature type="binding site" evidence="6">
    <location>
        <position position="156"/>
    </location>
    <ligand>
        <name>Zn(2+)</name>
        <dbReference type="ChEBI" id="CHEBI:29105"/>
    </ligand>
</feature>
<organism evidence="9 10">
    <name type="scientific">Neurospora tetraspora</name>
    <dbReference type="NCBI Taxonomy" id="94610"/>
    <lineage>
        <taxon>Eukaryota</taxon>
        <taxon>Fungi</taxon>
        <taxon>Dikarya</taxon>
        <taxon>Ascomycota</taxon>
        <taxon>Pezizomycotina</taxon>
        <taxon>Sordariomycetes</taxon>
        <taxon>Sordariomycetidae</taxon>
        <taxon>Sordariales</taxon>
        <taxon>Sordariaceae</taxon>
        <taxon>Neurospora</taxon>
    </lineage>
</organism>
<evidence type="ECO:0000256" key="3">
    <source>
        <dbReference type="ARBA" id="ARBA00022692"/>
    </source>
</evidence>
<evidence type="ECO:0000256" key="2">
    <source>
        <dbReference type="ARBA" id="ARBA00007018"/>
    </source>
</evidence>
<feature type="binding site" evidence="6">
    <location>
        <position position="302"/>
    </location>
    <ligand>
        <name>Zn(2+)</name>
        <dbReference type="ChEBI" id="CHEBI:29105"/>
    </ligand>
</feature>
<dbReference type="Pfam" id="PF03006">
    <property type="entry name" value="HlyIII"/>
    <property type="match status" value="1"/>
</dbReference>
<keyword evidence="10" id="KW-1185">Reference proteome</keyword>
<dbReference type="AlphaFoldDB" id="A0AAE0J8Q5"/>
<feature type="transmembrane region" description="Helical" evidence="8">
    <location>
        <begin position="174"/>
        <end position="193"/>
    </location>
</feature>
<dbReference type="GeneID" id="87860099"/>